<dbReference type="EMBL" id="CP048222">
    <property type="protein sequence ID" value="QHT70226.1"/>
    <property type="molecule type" value="Genomic_DNA"/>
</dbReference>
<accession>A0A6C0GQ79</accession>
<dbReference type="AlphaFoldDB" id="A0A6C0GQ79"/>
<protein>
    <submittedName>
        <fullName evidence="1">Uncharacterized protein</fullName>
    </submittedName>
</protein>
<keyword evidence="2" id="KW-1185">Reference proteome</keyword>
<evidence type="ECO:0000313" key="2">
    <source>
        <dbReference type="Proteomes" id="UP000480178"/>
    </source>
</evidence>
<dbReference type="RefSeq" id="WP_162446208.1">
    <property type="nucleotide sequence ID" value="NZ_CP048222.1"/>
</dbReference>
<dbReference type="KEGG" id="rhoz:GXP67_28050"/>
<sequence>MKTIHQHIDSDLQTLTGSTAPWGETETDTNYSPEVQTIYQTVAKKCHQVKTWIGQTILASLEGQVKIVDEMVREGSRLYPYNFTGSSQALFLFPTSYRRHILQQDTLLPATNVEVERLDENRYEVKFNRKTDDAILSIYDQSGELLFTEQIHQTGTFNLIYNLQWTGLSQVSFEVLSKKRSYRSEII</sequence>
<dbReference type="Proteomes" id="UP000480178">
    <property type="component" value="Chromosome"/>
</dbReference>
<gene>
    <name evidence="1" type="ORF">GXP67_28050</name>
</gene>
<organism evidence="1 2">
    <name type="scientific">Rhodocytophaga rosea</name>
    <dbReference type="NCBI Taxonomy" id="2704465"/>
    <lineage>
        <taxon>Bacteria</taxon>
        <taxon>Pseudomonadati</taxon>
        <taxon>Bacteroidota</taxon>
        <taxon>Cytophagia</taxon>
        <taxon>Cytophagales</taxon>
        <taxon>Rhodocytophagaceae</taxon>
        <taxon>Rhodocytophaga</taxon>
    </lineage>
</organism>
<evidence type="ECO:0000313" key="1">
    <source>
        <dbReference type="EMBL" id="QHT70226.1"/>
    </source>
</evidence>
<reference evidence="1 2" key="1">
    <citation type="submission" date="2020-01" db="EMBL/GenBank/DDBJ databases">
        <authorList>
            <person name="Kim M.K."/>
        </authorList>
    </citation>
    <scope>NUCLEOTIDE SEQUENCE [LARGE SCALE GENOMIC DNA]</scope>
    <source>
        <strain evidence="1 2">172606-1</strain>
    </source>
</reference>
<proteinExistence type="predicted"/>
<name>A0A6C0GQ79_9BACT</name>